<dbReference type="Gene3D" id="3.30.810.10">
    <property type="entry name" value="2-Layer Sandwich"/>
    <property type="match status" value="1"/>
</dbReference>
<keyword evidence="1" id="KW-0418">Kinase</keyword>
<dbReference type="AlphaFoldDB" id="A0A1I8I3L6"/>
<dbReference type="Pfam" id="PF01504">
    <property type="entry name" value="PIP5K"/>
    <property type="match status" value="1"/>
</dbReference>
<keyword evidence="1" id="KW-0547">Nucleotide-binding</keyword>
<organism evidence="4 5">
    <name type="scientific">Macrostomum lignano</name>
    <dbReference type="NCBI Taxonomy" id="282301"/>
    <lineage>
        <taxon>Eukaryota</taxon>
        <taxon>Metazoa</taxon>
        <taxon>Spiralia</taxon>
        <taxon>Lophotrochozoa</taxon>
        <taxon>Platyhelminthes</taxon>
        <taxon>Rhabditophora</taxon>
        <taxon>Macrostomorpha</taxon>
        <taxon>Macrostomida</taxon>
        <taxon>Macrostomidae</taxon>
        <taxon>Macrostomum</taxon>
    </lineage>
</organism>
<evidence type="ECO:0000256" key="2">
    <source>
        <dbReference type="SAM" id="MobiDB-lite"/>
    </source>
</evidence>
<feature type="compositionally biased region" description="Low complexity" evidence="2">
    <location>
        <begin position="455"/>
        <end position="472"/>
    </location>
</feature>
<keyword evidence="4" id="KW-1185">Reference proteome</keyword>
<reference evidence="5" key="1">
    <citation type="submission" date="2016-11" db="UniProtKB">
        <authorList>
            <consortium name="WormBaseParasite"/>
        </authorList>
    </citation>
    <scope>IDENTIFICATION</scope>
</reference>
<evidence type="ECO:0000313" key="4">
    <source>
        <dbReference type="Proteomes" id="UP000095280"/>
    </source>
</evidence>
<dbReference type="PANTHER" id="PTHR23086:SF101">
    <property type="entry name" value="LP03320P-RELATED"/>
    <property type="match status" value="1"/>
</dbReference>
<feature type="region of interest" description="Disordered" evidence="2">
    <location>
        <begin position="1"/>
        <end position="22"/>
    </location>
</feature>
<dbReference type="SMART" id="SM00330">
    <property type="entry name" value="PIPKc"/>
    <property type="match status" value="1"/>
</dbReference>
<keyword evidence="1" id="KW-0067">ATP-binding</keyword>
<dbReference type="CDD" id="cd17301">
    <property type="entry name" value="PIPKc_PIP5KI"/>
    <property type="match status" value="1"/>
</dbReference>
<dbReference type="Proteomes" id="UP000095280">
    <property type="component" value="Unplaced"/>
</dbReference>
<evidence type="ECO:0000259" key="3">
    <source>
        <dbReference type="PROSITE" id="PS51455"/>
    </source>
</evidence>
<dbReference type="Gene3D" id="3.30.800.10">
    <property type="entry name" value="Phosphatidylinositol Phosphate Kinase II Beta"/>
    <property type="match status" value="1"/>
</dbReference>
<protein>
    <submittedName>
        <fullName evidence="5">PIPK domain-containing protein</fullName>
    </submittedName>
</protein>
<dbReference type="GO" id="GO:0046854">
    <property type="term" value="P:phosphatidylinositol phosphate biosynthetic process"/>
    <property type="evidence" value="ECO:0007669"/>
    <property type="project" value="TreeGrafter"/>
</dbReference>
<feature type="region of interest" description="Disordered" evidence="2">
    <location>
        <begin position="453"/>
        <end position="478"/>
    </location>
</feature>
<dbReference type="WBParaSite" id="maker-uti_cns_0009654-snap-gene-0.6-mRNA-1">
    <property type="protein sequence ID" value="maker-uti_cns_0009654-snap-gene-0.6-mRNA-1"/>
    <property type="gene ID" value="maker-uti_cns_0009654-snap-gene-0.6"/>
</dbReference>
<dbReference type="GO" id="GO:0005886">
    <property type="term" value="C:plasma membrane"/>
    <property type="evidence" value="ECO:0007669"/>
    <property type="project" value="TreeGrafter"/>
</dbReference>
<dbReference type="GO" id="GO:0005524">
    <property type="term" value="F:ATP binding"/>
    <property type="evidence" value="ECO:0007669"/>
    <property type="project" value="UniProtKB-UniRule"/>
</dbReference>
<dbReference type="SUPFAM" id="SSF56104">
    <property type="entry name" value="SAICAR synthase-like"/>
    <property type="match status" value="1"/>
</dbReference>
<feature type="compositionally biased region" description="Basic and acidic residues" evidence="2">
    <location>
        <begin position="523"/>
        <end position="563"/>
    </location>
</feature>
<accession>A0A1I8I3L6</accession>
<dbReference type="InterPro" id="IPR027484">
    <property type="entry name" value="PInositol-4-P-5-kinase_N"/>
</dbReference>
<feature type="compositionally biased region" description="Basic and acidic residues" evidence="2">
    <location>
        <begin position="8"/>
        <end position="22"/>
    </location>
</feature>
<dbReference type="PANTHER" id="PTHR23086">
    <property type="entry name" value="PHOSPHATIDYLINOSITOL-4-PHOSPHATE 5-KINASE"/>
    <property type="match status" value="1"/>
</dbReference>
<feature type="region of interest" description="Disordered" evidence="2">
    <location>
        <begin position="517"/>
        <end position="575"/>
    </location>
</feature>
<keyword evidence="1" id="KW-0808">Transferase</keyword>
<dbReference type="PROSITE" id="PS51455">
    <property type="entry name" value="PIPK"/>
    <property type="match status" value="1"/>
</dbReference>
<sequence length="601" mass="68065">MSNTAINRRSEKQKIGHRRVDDDGQVTYKKRPTNEIMLAIQLGIQNSVGNETQRPYRDLLTQDFGVLEIVDFPRDGGKFTVAHSITSFTFKTYAPMAFRHFRKLYNIDISQFLASICGEELEELSNPGASGSIFYRTADDNFIIKTVQHKEAKYLQRLLLQYYLTLTQNPRTLLPKFYGLYCYQCGSKNIRFVVMNNLLPSSIRLSEKYDLKGSTYKRRAGSSEREKSVPTFKDLDFKLLHENGLFLEADMYNSLMECISRDCLVLESFRIMDYSLLLGIYNLDQAIRDREASGLLSGRHTAAAAASSSQDPVSFEMETAAAAGGSTSAGVENRTSGQVGLQRGLSVKRISLFNTPIESINAERARDPVDMQLDEEALFTSGGIPAKNSHGDRLFLFTGIIDILQSYRLFKKMEHAMKSIITDGDTVSVHNPRFYSDRFQLFLKTEVFKKQPDASEPQESLSQSLLPPRQSSFKFRRTASLAQARKKIRTRASTMEAADRPSSELIDGLLASAEIQSPVDGDSAERRNSHQHQQMELRDLNQDKGRRERPEPPRQQSPEREISAETNASQLPPIFIKKPPLSDRISDARVFLSLAWCQRQN</sequence>
<feature type="domain" description="PIPK" evidence="3">
    <location>
        <begin position="28"/>
        <end position="447"/>
    </location>
</feature>
<evidence type="ECO:0000313" key="5">
    <source>
        <dbReference type="WBParaSite" id="maker-uti_cns_0009654-snap-gene-0.6-mRNA-1"/>
    </source>
</evidence>
<name>A0A1I8I3L6_9PLAT</name>
<dbReference type="InterPro" id="IPR002498">
    <property type="entry name" value="PInositol-4-P-4/5-kinase_core"/>
</dbReference>
<dbReference type="InterPro" id="IPR027483">
    <property type="entry name" value="PInositol-4-P-4/5-kinase_C_sf"/>
</dbReference>
<proteinExistence type="predicted"/>
<dbReference type="InterPro" id="IPR023610">
    <property type="entry name" value="PInositol-4/5-P-5/4-kinase"/>
</dbReference>
<evidence type="ECO:0000256" key="1">
    <source>
        <dbReference type="PROSITE-ProRule" id="PRU00781"/>
    </source>
</evidence>
<dbReference type="GO" id="GO:0016308">
    <property type="term" value="F:1-phosphatidylinositol-4-phosphate 5-kinase activity"/>
    <property type="evidence" value="ECO:0007669"/>
    <property type="project" value="TreeGrafter"/>
</dbReference>